<reference evidence="1" key="2">
    <citation type="submission" date="2020-09" db="EMBL/GenBank/DDBJ databases">
        <authorList>
            <person name="Sun Q."/>
            <person name="Ohkuma M."/>
        </authorList>
    </citation>
    <scope>NUCLEOTIDE SEQUENCE</scope>
    <source>
        <strain evidence="1">JCM 4490</strain>
    </source>
</reference>
<evidence type="ECO:0000313" key="1">
    <source>
        <dbReference type="EMBL" id="GGW47506.1"/>
    </source>
</evidence>
<dbReference type="EMBL" id="BMUE01000004">
    <property type="protein sequence ID" value="GGW47506.1"/>
    <property type="molecule type" value="Genomic_DNA"/>
</dbReference>
<comment type="caution">
    <text evidence="1">The sequence shown here is derived from an EMBL/GenBank/DDBJ whole genome shotgun (WGS) entry which is preliminary data.</text>
</comment>
<dbReference type="AlphaFoldDB" id="A0A918MQX9"/>
<organism evidence="1 2">
    <name type="scientific">Streptomyces lucensis JCM 4490</name>
    <dbReference type="NCBI Taxonomy" id="1306176"/>
    <lineage>
        <taxon>Bacteria</taxon>
        <taxon>Bacillati</taxon>
        <taxon>Actinomycetota</taxon>
        <taxon>Actinomycetes</taxon>
        <taxon>Kitasatosporales</taxon>
        <taxon>Streptomycetaceae</taxon>
        <taxon>Streptomyces</taxon>
    </lineage>
</organism>
<sequence>MGAVGEQRRCGGQDGYPAVFGAGDDHGGVLKPGHGLVSVRWAVRVSASWAGVLSSVSMMTPVGSSAAFLPEFVPGRVKPAGDVDQALEFRAVSVLGAAEGTVPFAREITPREADPVQHDADLLRERCLLFVACTRAREALSVTWSGTRSPFVPDAA</sequence>
<dbReference type="Gene3D" id="3.30.160.800">
    <property type="match status" value="1"/>
</dbReference>
<dbReference type="SUPFAM" id="SSF52540">
    <property type="entry name" value="P-loop containing nucleoside triphosphate hydrolases"/>
    <property type="match status" value="1"/>
</dbReference>
<accession>A0A918MQX9</accession>
<protein>
    <submittedName>
        <fullName evidence="1">Uncharacterized protein</fullName>
    </submittedName>
</protein>
<evidence type="ECO:0000313" key="2">
    <source>
        <dbReference type="Proteomes" id="UP000620224"/>
    </source>
</evidence>
<name>A0A918MQX9_9ACTN</name>
<keyword evidence="2" id="KW-1185">Reference proteome</keyword>
<proteinExistence type="predicted"/>
<dbReference type="InterPro" id="IPR027417">
    <property type="entry name" value="P-loop_NTPase"/>
</dbReference>
<gene>
    <name evidence="1" type="ORF">GCM10010503_25450</name>
</gene>
<reference evidence="1" key="1">
    <citation type="journal article" date="2014" name="Int. J. Syst. Evol. Microbiol.">
        <title>Complete genome sequence of Corynebacterium casei LMG S-19264T (=DSM 44701T), isolated from a smear-ripened cheese.</title>
        <authorList>
            <consortium name="US DOE Joint Genome Institute (JGI-PGF)"/>
            <person name="Walter F."/>
            <person name="Albersmeier A."/>
            <person name="Kalinowski J."/>
            <person name="Ruckert C."/>
        </authorList>
    </citation>
    <scope>NUCLEOTIDE SEQUENCE</scope>
    <source>
        <strain evidence="1">JCM 4490</strain>
    </source>
</reference>
<dbReference type="Proteomes" id="UP000620224">
    <property type="component" value="Unassembled WGS sequence"/>
</dbReference>